<keyword evidence="4" id="KW-1185">Reference proteome</keyword>
<proteinExistence type="predicted"/>
<dbReference type="EMBL" id="LSBJ02000001">
    <property type="protein sequence ID" value="OAQ73698.1"/>
    <property type="molecule type" value="Genomic_DNA"/>
</dbReference>
<dbReference type="Pfam" id="PF24864">
    <property type="entry name" value="DUF7730"/>
    <property type="match status" value="1"/>
</dbReference>
<feature type="domain" description="DUF7730" evidence="2">
    <location>
        <begin position="246"/>
        <end position="316"/>
    </location>
</feature>
<protein>
    <submittedName>
        <fullName evidence="3">Peroxisomal membrane protein PEX31</fullName>
    </submittedName>
</protein>
<dbReference type="RefSeq" id="XP_018149781.1">
    <property type="nucleotide sequence ID" value="XM_018281200.1"/>
</dbReference>
<dbReference type="AlphaFoldDB" id="A0A179G844"/>
<dbReference type="KEGG" id="pchm:VFPPC_01358"/>
<reference evidence="3 4" key="1">
    <citation type="journal article" date="2016" name="PLoS Pathog.">
        <title>Biosynthesis of antibiotic leucinostatins in bio-control fungus Purpureocillium lilacinum and their inhibition on phytophthora revealed by genome mining.</title>
        <authorList>
            <person name="Wang G."/>
            <person name="Liu Z."/>
            <person name="Lin R."/>
            <person name="Li E."/>
            <person name="Mao Z."/>
            <person name="Ling J."/>
            <person name="Yang Y."/>
            <person name="Yin W.B."/>
            <person name="Xie B."/>
        </authorList>
    </citation>
    <scope>NUCLEOTIDE SEQUENCE [LARGE SCALE GENOMIC DNA]</scope>
    <source>
        <strain evidence="3">170</strain>
    </source>
</reference>
<dbReference type="PANTHER" id="PTHR38790">
    <property type="entry name" value="2EXR DOMAIN-CONTAINING PROTEIN-RELATED"/>
    <property type="match status" value="1"/>
</dbReference>
<gene>
    <name evidence="3" type="ORF">VFPPC_01358</name>
</gene>
<evidence type="ECO:0000313" key="3">
    <source>
        <dbReference type="EMBL" id="OAQ73698.1"/>
    </source>
</evidence>
<dbReference type="STRING" id="1380566.A0A179G844"/>
<evidence type="ECO:0000259" key="2">
    <source>
        <dbReference type="Pfam" id="PF24864"/>
    </source>
</evidence>
<evidence type="ECO:0000313" key="4">
    <source>
        <dbReference type="Proteomes" id="UP000078397"/>
    </source>
</evidence>
<sequence>MDEVSRWWRELRNDWPEILAMCRRRGFLKAMPDLARAVFWTSLMIMLFIGIIACDVMRTVWSRTYPLSNYHLERNERRRKENSLLRLLERRMGDPISAHGTVHPQRLHHDGEKTKSIFSRLPPEIRRQILISAFGDRTMHMDLEYRPPFNLVDKKPYEGWNFHAGIRTENLTAGSHLDEMSGKSRAWRWFGCVCHRYDTDKTPSLPYGRRCNYRWAHFGEPDTDHCLHGAGKCSSWPGNWPVKCQVGAMGWMLSCKYFETMDVLYSTNTFHIASPALMKSMSVLFPSHILANIRSLELVWQPKDLPIIEGFSSGQTNLKHQWPVFPSLSYLRISFKRLVIHEVDHATSMVWPYDSKRLLSERLHNFLLPQMDDLIHRIAPARADVTVSCAKWDWYELIDLALLESQGKEATRMQRADIEGLRCWRIIPIRRSTVSDDVEAGLPSAQSREGYWIHIPIGDVRFDNWCKLMPPQWWMMLYRTNQIESRWL</sequence>
<evidence type="ECO:0000256" key="1">
    <source>
        <dbReference type="SAM" id="Phobius"/>
    </source>
</evidence>
<dbReference type="PANTHER" id="PTHR38790:SF4">
    <property type="entry name" value="2EXR DOMAIN-CONTAINING PROTEIN"/>
    <property type="match status" value="1"/>
</dbReference>
<accession>A0A179G844</accession>
<keyword evidence="1" id="KW-0812">Transmembrane</keyword>
<organism evidence="3 4">
    <name type="scientific">Pochonia chlamydosporia 170</name>
    <dbReference type="NCBI Taxonomy" id="1380566"/>
    <lineage>
        <taxon>Eukaryota</taxon>
        <taxon>Fungi</taxon>
        <taxon>Dikarya</taxon>
        <taxon>Ascomycota</taxon>
        <taxon>Pezizomycotina</taxon>
        <taxon>Sordariomycetes</taxon>
        <taxon>Hypocreomycetidae</taxon>
        <taxon>Hypocreales</taxon>
        <taxon>Clavicipitaceae</taxon>
        <taxon>Pochonia</taxon>
    </lineage>
</organism>
<dbReference type="OrthoDB" id="515692at2759"/>
<dbReference type="GeneID" id="28845194"/>
<keyword evidence="1" id="KW-0472">Membrane</keyword>
<keyword evidence="1" id="KW-1133">Transmembrane helix</keyword>
<comment type="caution">
    <text evidence="3">The sequence shown here is derived from an EMBL/GenBank/DDBJ whole genome shotgun (WGS) entry which is preliminary data.</text>
</comment>
<dbReference type="Proteomes" id="UP000078397">
    <property type="component" value="Unassembled WGS sequence"/>
</dbReference>
<name>A0A179G844_METCM</name>
<dbReference type="InterPro" id="IPR056632">
    <property type="entry name" value="DUF7730"/>
</dbReference>
<feature type="transmembrane region" description="Helical" evidence="1">
    <location>
        <begin position="34"/>
        <end position="53"/>
    </location>
</feature>